<sequence length="525" mass="58048">MHRVLYDNTLRPSRRSVLMGAAAVGAGMMMPGGARAQDATPQRGGTLRVSMPYNPASLDPITGRNLPDFNSLYALYDALIGFDDETLELQPMLAKSWEWSDPSTLVLELQEGVRFHDDTPFDAEAVVFNLRRGLDYERSNVKSDLNGVEEVEATGPMQVTLRLAAPNAALPAILSNRAGCMVSPTAVQAAEGGNIDRAPVGTGPFRFVEWRDNDLIRVERFDGYWQGPELPYLDGIEYRIINELNTAARTVTSGQADLALQLAAQQIMVARRTDNIIATATTSMTYYTAFFNYARGPLEDVRVRQAMNYALNRADLQQVLMMGLGEATCSIFPSEFWASGPEAKDYYPYDPDRARELLAEAGYPDGVEIATLSWPDQAAMQRTEIIGNQLAQVGIRLNVTPVQPAQAIQVFMIEQQGDMLISPTGGNPDPSLAFDRQFSATALRNAGKVELPGYRELLDATMTTYDFDERQQKLFELELFVAENALHLPQYMSAGMAIQTGKVKDFTFGILAAPRFHTVWLDENA</sequence>
<accession>A0A2U2CFV0</accession>
<evidence type="ECO:0000256" key="4">
    <source>
        <dbReference type="SAM" id="SignalP"/>
    </source>
</evidence>
<dbReference type="InterPro" id="IPR030678">
    <property type="entry name" value="Peptide/Ni-bd"/>
</dbReference>
<keyword evidence="7" id="KW-1185">Reference proteome</keyword>
<dbReference type="GO" id="GO:0043190">
    <property type="term" value="C:ATP-binding cassette (ABC) transporter complex"/>
    <property type="evidence" value="ECO:0007669"/>
    <property type="project" value="InterPro"/>
</dbReference>
<evidence type="ECO:0000259" key="5">
    <source>
        <dbReference type="Pfam" id="PF00496"/>
    </source>
</evidence>
<evidence type="ECO:0000256" key="3">
    <source>
        <dbReference type="ARBA" id="ARBA00022729"/>
    </source>
</evidence>
<dbReference type="Proteomes" id="UP000244940">
    <property type="component" value="Unassembled WGS sequence"/>
</dbReference>
<keyword evidence="3 4" id="KW-0732">Signal</keyword>
<comment type="caution">
    <text evidence="6">The sequence shown here is derived from an EMBL/GenBank/DDBJ whole genome shotgun (WGS) entry which is preliminary data.</text>
</comment>
<feature type="chain" id="PRO_5015532041" evidence="4">
    <location>
        <begin position="37"/>
        <end position="525"/>
    </location>
</feature>
<evidence type="ECO:0000256" key="2">
    <source>
        <dbReference type="ARBA" id="ARBA00005695"/>
    </source>
</evidence>
<reference evidence="6 7" key="1">
    <citation type="submission" date="2018-05" db="EMBL/GenBank/DDBJ databases">
        <title>Pararhodobacter marina sp. nov., isolated from deep-sea water of the Indian Ocean.</title>
        <authorList>
            <person name="Lai Q.Sr."/>
            <person name="Liu X."/>
            <person name="Shao Z."/>
        </authorList>
    </citation>
    <scope>NUCLEOTIDE SEQUENCE [LARGE SCALE GENOMIC DNA]</scope>
    <source>
        <strain evidence="6 7">CIC4N-9</strain>
    </source>
</reference>
<feature type="signal peptide" evidence="4">
    <location>
        <begin position="1"/>
        <end position="36"/>
    </location>
</feature>
<dbReference type="GO" id="GO:1904680">
    <property type="term" value="F:peptide transmembrane transporter activity"/>
    <property type="evidence" value="ECO:0007669"/>
    <property type="project" value="TreeGrafter"/>
</dbReference>
<dbReference type="InterPro" id="IPR000914">
    <property type="entry name" value="SBP_5_dom"/>
</dbReference>
<evidence type="ECO:0000313" key="6">
    <source>
        <dbReference type="EMBL" id="PWE30777.1"/>
    </source>
</evidence>
<comment type="similarity">
    <text evidence="2">Belongs to the bacterial solute-binding protein 5 family.</text>
</comment>
<dbReference type="EMBL" id="QEYD01000002">
    <property type="protein sequence ID" value="PWE30777.1"/>
    <property type="molecule type" value="Genomic_DNA"/>
</dbReference>
<dbReference type="Gene3D" id="3.10.105.10">
    <property type="entry name" value="Dipeptide-binding Protein, Domain 3"/>
    <property type="match status" value="1"/>
</dbReference>
<dbReference type="PIRSF" id="PIRSF002741">
    <property type="entry name" value="MppA"/>
    <property type="match status" value="1"/>
</dbReference>
<dbReference type="PROSITE" id="PS51318">
    <property type="entry name" value="TAT"/>
    <property type="match status" value="1"/>
</dbReference>
<dbReference type="Pfam" id="PF00496">
    <property type="entry name" value="SBP_bac_5"/>
    <property type="match status" value="1"/>
</dbReference>
<dbReference type="SUPFAM" id="SSF53850">
    <property type="entry name" value="Periplasmic binding protein-like II"/>
    <property type="match status" value="1"/>
</dbReference>
<dbReference type="PANTHER" id="PTHR30290">
    <property type="entry name" value="PERIPLASMIC BINDING COMPONENT OF ABC TRANSPORTER"/>
    <property type="match status" value="1"/>
</dbReference>
<protein>
    <submittedName>
        <fullName evidence="6">Peptide ABC transporter substrate-binding protein</fullName>
    </submittedName>
</protein>
<dbReference type="InterPro" id="IPR039424">
    <property type="entry name" value="SBP_5"/>
</dbReference>
<organism evidence="6 7">
    <name type="scientific">Pararhodobacter marinus</name>
    <dbReference type="NCBI Taxonomy" id="2184063"/>
    <lineage>
        <taxon>Bacteria</taxon>
        <taxon>Pseudomonadati</taxon>
        <taxon>Pseudomonadota</taxon>
        <taxon>Alphaproteobacteria</taxon>
        <taxon>Rhodobacterales</taxon>
        <taxon>Paracoccaceae</taxon>
        <taxon>Pararhodobacter</taxon>
    </lineage>
</organism>
<dbReference type="GO" id="GO:0015833">
    <property type="term" value="P:peptide transport"/>
    <property type="evidence" value="ECO:0007669"/>
    <property type="project" value="TreeGrafter"/>
</dbReference>
<dbReference type="GO" id="GO:0030288">
    <property type="term" value="C:outer membrane-bounded periplasmic space"/>
    <property type="evidence" value="ECO:0007669"/>
    <property type="project" value="UniProtKB-ARBA"/>
</dbReference>
<dbReference type="AlphaFoldDB" id="A0A2U2CFV0"/>
<dbReference type="OrthoDB" id="9803988at2"/>
<dbReference type="PANTHER" id="PTHR30290:SF38">
    <property type="entry name" value="D,D-DIPEPTIDE-BINDING PERIPLASMIC PROTEIN DDPA-RELATED"/>
    <property type="match status" value="1"/>
</dbReference>
<dbReference type="InterPro" id="IPR006311">
    <property type="entry name" value="TAT_signal"/>
</dbReference>
<comment type="subcellular location">
    <subcellularLocation>
        <location evidence="1">Periplasm</location>
    </subcellularLocation>
</comment>
<evidence type="ECO:0000313" key="7">
    <source>
        <dbReference type="Proteomes" id="UP000244940"/>
    </source>
</evidence>
<dbReference type="Gene3D" id="3.40.190.10">
    <property type="entry name" value="Periplasmic binding protein-like II"/>
    <property type="match status" value="1"/>
</dbReference>
<dbReference type="Gene3D" id="3.90.76.10">
    <property type="entry name" value="Dipeptide-binding Protein, Domain 1"/>
    <property type="match status" value="1"/>
</dbReference>
<dbReference type="RefSeq" id="WP_109531855.1">
    <property type="nucleotide sequence ID" value="NZ_QEYD01000002.1"/>
</dbReference>
<feature type="domain" description="Solute-binding protein family 5" evidence="5">
    <location>
        <begin position="88"/>
        <end position="439"/>
    </location>
</feature>
<proteinExistence type="inferred from homology"/>
<dbReference type="GeneID" id="94363886"/>
<name>A0A2U2CFV0_9RHOB</name>
<gene>
    <name evidence="6" type="ORF">C4N9_03195</name>
</gene>
<evidence type="ECO:0000256" key="1">
    <source>
        <dbReference type="ARBA" id="ARBA00004418"/>
    </source>
</evidence>